<dbReference type="EMBL" id="CAWYQH010000103">
    <property type="protein sequence ID" value="CAK8686788.1"/>
    <property type="molecule type" value="Genomic_DNA"/>
</dbReference>
<organism evidence="1 2">
    <name type="scientific">Clavelina lepadiformis</name>
    <name type="common">Light-bulb sea squirt</name>
    <name type="synonym">Ascidia lepadiformis</name>
    <dbReference type="NCBI Taxonomy" id="159417"/>
    <lineage>
        <taxon>Eukaryota</taxon>
        <taxon>Metazoa</taxon>
        <taxon>Chordata</taxon>
        <taxon>Tunicata</taxon>
        <taxon>Ascidiacea</taxon>
        <taxon>Aplousobranchia</taxon>
        <taxon>Clavelinidae</taxon>
        <taxon>Clavelina</taxon>
    </lineage>
</organism>
<accession>A0ABP0G5M7</accession>
<evidence type="ECO:0000313" key="1">
    <source>
        <dbReference type="EMBL" id="CAK8686788.1"/>
    </source>
</evidence>
<proteinExistence type="predicted"/>
<gene>
    <name evidence="1" type="ORF">CVLEPA_LOCUS18822</name>
</gene>
<reference evidence="1 2" key="1">
    <citation type="submission" date="2024-02" db="EMBL/GenBank/DDBJ databases">
        <authorList>
            <person name="Daric V."/>
            <person name="Darras S."/>
        </authorList>
    </citation>
    <scope>NUCLEOTIDE SEQUENCE [LARGE SCALE GENOMIC DNA]</scope>
</reference>
<sequence>MKLSGTFMVSLSSTAKLSHNFLGQKRLEGGVVPFSVVLKRQPGDCYEGRIQDVTIEKVSMVPVQCACDLNLWRFAVVMACAQCRFRLKLTFCVGSKLRLFG</sequence>
<dbReference type="Proteomes" id="UP001642483">
    <property type="component" value="Unassembled WGS sequence"/>
</dbReference>
<evidence type="ECO:0000313" key="2">
    <source>
        <dbReference type="Proteomes" id="UP001642483"/>
    </source>
</evidence>
<name>A0ABP0G5M7_CLALP</name>
<comment type="caution">
    <text evidence="1">The sequence shown here is derived from an EMBL/GenBank/DDBJ whole genome shotgun (WGS) entry which is preliminary data.</text>
</comment>
<protein>
    <submittedName>
        <fullName evidence="1">Uncharacterized protein</fullName>
    </submittedName>
</protein>
<keyword evidence="2" id="KW-1185">Reference proteome</keyword>